<comment type="similarity">
    <text evidence="2 6">Belongs to the multi antimicrobial extrusion (MATE) (TC 2.A.66.1) family.</text>
</comment>
<organism evidence="7 8">
    <name type="scientific">Aristolochia fimbriata</name>
    <name type="common">White veined hardy Dutchman's pipe vine</name>
    <dbReference type="NCBI Taxonomy" id="158543"/>
    <lineage>
        <taxon>Eukaryota</taxon>
        <taxon>Viridiplantae</taxon>
        <taxon>Streptophyta</taxon>
        <taxon>Embryophyta</taxon>
        <taxon>Tracheophyta</taxon>
        <taxon>Spermatophyta</taxon>
        <taxon>Magnoliopsida</taxon>
        <taxon>Magnoliidae</taxon>
        <taxon>Piperales</taxon>
        <taxon>Aristolochiaceae</taxon>
        <taxon>Aristolochia</taxon>
    </lineage>
</organism>
<feature type="transmembrane region" description="Helical" evidence="6">
    <location>
        <begin position="150"/>
        <end position="168"/>
    </location>
</feature>
<evidence type="ECO:0000256" key="3">
    <source>
        <dbReference type="ARBA" id="ARBA00022692"/>
    </source>
</evidence>
<keyword evidence="4 6" id="KW-1133">Transmembrane helix</keyword>
<dbReference type="GO" id="GO:0016020">
    <property type="term" value="C:membrane"/>
    <property type="evidence" value="ECO:0007669"/>
    <property type="project" value="UniProtKB-SubCell"/>
</dbReference>
<keyword evidence="3 6" id="KW-0812">Transmembrane</keyword>
<dbReference type="GO" id="GO:0015297">
    <property type="term" value="F:antiporter activity"/>
    <property type="evidence" value="ECO:0007669"/>
    <property type="project" value="InterPro"/>
</dbReference>
<keyword evidence="5 6" id="KW-0472">Membrane</keyword>
<reference evidence="7 8" key="1">
    <citation type="submission" date="2021-07" db="EMBL/GenBank/DDBJ databases">
        <title>The Aristolochia fimbriata genome: insights into angiosperm evolution, floral development and chemical biosynthesis.</title>
        <authorList>
            <person name="Jiao Y."/>
        </authorList>
    </citation>
    <scope>NUCLEOTIDE SEQUENCE [LARGE SCALE GENOMIC DNA]</scope>
    <source>
        <strain evidence="7">IBCAS-2021</strain>
        <tissue evidence="7">Leaf</tissue>
    </source>
</reference>
<comment type="subcellular location">
    <subcellularLocation>
        <location evidence="1">Membrane</location>
        <topology evidence="1">Multi-pass membrane protein</topology>
    </subcellularLocation>
</comment>
<dbReference type="EMBL" id="JAINDJ010000004">
    <property type="protein sequence ID" value="KAG9449024.1"/>
    <property type="molecule type" value="Genomic_DNA"/>
</dbReference>
<name>A0AAV7EJZ1_ARIFI</name>
<evidence type="ECO:0000256" key="5">
    <source>
        <dbReference type="ARBA" id="ARBA00023136"/>
    </source>
</evidence>
<proteinExistence type="inferred from homology"/>
<dbReference type="InterPro" id="IPR045069">
    <property type="entry name" value="MATE_euk"/>
</dbReference>
<feature type="transmembrane region" description="Helical" evidence="6">
    <location>
        <begin position="109"/>
        <end position="130"/>
    </location>
</feature>
<dbReference type="AlphaFoldDB" id="A0AAV7EJZ1"/>
<feature type="transmembrane region" description="Helical" evidence="6">
    <location>
        <begin position="180"/>
        <end position="199"/>
    </location>
</feature>
<comment type="caution">
    <text evidence="7">The sequence shown here is derived from an EMBL/GenBank/DDBJ whole genome shotgun (WGS) entry which is preliminary data.</text>
</comment>
<dbReference type="PANTHER" id="PTHR11206">
    <property type="entry name" value="MULTIDRUG RESISTANCE PROTEIN"/>
    <property type="match status" value="1"/>
</dbReference>
<dbReference type="InterPro" id="IPR002528">
    <property type="entry name" value="MATE_fam"/>
</dbReference>
<dbReference type="CDD" id="cd13132">
    <property type="entry name" value="MATE_eukaryotic"/>
    <property type="match status" value="1"/>
</dbReference>
<feature type="transmembrane region" description="Helical" evidence="6">
    <location>
        <begin position="211"/>
        <end position="230"/>
    </location>
</feature>
<dbReference type="NCBIfam" id="TIGR00797">
    <property type="entry name" value="matE"/>
    <property type="match status" value="1"/>
</dbReference>
<evidence type="ECO:0000256" key="6">
    <source>
        <dbReference type="RuleBase" id="RU004914"/>
    </source>
</evidence>
<feature type="transmembrane region" description="Helical" evidence="6">
    <location>
        <begin position="405"/>
        <end position="426"/>
    </location>
</feature>
<keyword evidence="8" id="KW-1185">Reference proteome</keyword>
<dbReference type="Pfam" id="PF01554">
    <property type="entry name" value="MatE"/>
    <property type="match status" value="2"/>
</dbReference>
<evidence type="ECO:0000256" key="1">
    <source>
        <dbReference type="ARBA" id="ARBA00004141"/>
    </source>
</evidence>
<feature type="transmembrane region" description="Helical" evidence="6">
    <location>
        <begin position="329"/>
        <end position="352"/>
    </location>
</feature>
<evidence type="ECO:0000256" key="2">
    <source>
        <dbReference type="ARBA" id="ARBA00010199"/>
    </source>
</evidence>
<dbReference type="GO" id="GO:1990961">
    <property type="term" value="P:xenobiotic detoxification by transmembrane export across the plasma membrane"/>
    <property type="evidence" value="ECO:0007669"/>
    <property type="project" value="InterPro"/>
</dbReference>
<dbReference type="GO" id="GO:0042910">
    <property type="term" value="F:xenobiotic transmembrane transporter activity"/>
    <property type="evidence" value="ECO:0007669"/>
    <property type="project" value="InterPro"/>
</dbReference>
<feature type="transmembrane region" description="Helical" evidence="6">
    <location>
        <begin position="251"/>
        <end position="269"/>
    </location>
</feature>
<feature type="transmembrane region" description="Helical" evidence="6">
    <location>
        <begin position="289"/>
        <end position="308"/>
    </location>
</feature>
<feature type="transmembrane region" description="Helical" evidence="6">
    <location>
        <begin position="432"/>
        <end position="453"/>
    </location>
</feature>
<gene>
    <name evidence="7" type="ORF">H6P81_008989</name>
</gene>
<evidence type="ECO:0000256" key="4">
    <source>
        <dbReference type="ARBA" id="ARBA00022989"/>
    </source>
</evidence>
<feature type="transmembrane region" description="Helical" evidence="6">
    <location>
        <begin position="30"/>
        <end position="47"/>
    </location>
</feature>
<accession>A0AAV7EJZ1</accession>
<feature type="transmembrane region" description="Helical" evidence="6">
    <location>
        <begin position="67"/>
        <end position="89"/>
    </location>
</feature>
<feature type="transmembrane region" description="Helical" evidence="6">
    <location>
        <begin position="372"/>
        <end position="393"/>
    </location>
</feature>
<protein>
    <recommendedName>
        <fullName evidence="6">Protein DETOXIFICATION</fullName>
    </recommendedName>
    <alternativeName>
        <fullName evidence="6">Multidrug and toxic compound extrusion protein</fullName>
    </alternativeName>
</protein>
<dbReference type="Proteomes" id="UP000825729">
    <property type="component" value="Unassembled WGS sequence"/>
</dbReference>
<evidence type="ECO:0000313" key="7">
    <source>
        <dbReference type="EMBL" id="KAG9449024.1"/>
    </source>
</evidence>
<evidence type="ECO:0000313" key="8">
    <source>
        <dbReference type="Proteomes" id="UP000825729"/>
    </source>
</evidence>
<sequence length="508" mass="55796">MDESLLRNEKEEEVSDGRLRWSTFAEEVKRLGYLAGPMVTVTLFQYLQQVVCLMMVGHLGELSLSSAAIAVSLSGVTGFSLLLGLASALDTLCGQAYGAAQYQKLGLQLHRAIFSLMLVCIPVSLLWLSMGKILSFIGQDLEISREAGKYISWMIPSLFAYAIIQSLTKFLQSQSLIFPLLLSSSTTLLVHIPLCWVFVFKSGLANLGAPLAMNLSSWFNVVTLGLYVTFSPSCRRTRAPFSGEVFQGVHEFFRLAIPSAVMICLEWWSFELLILLSGLLPNPQLETSVLSVCLTTISFLYAIPYGLGAGASTRVANELGAGKPQAARLVVFVVMILAVTETAIISSVVFGIRRILGYAFSNEKEVIDYVTSMVPLICISIIMDSLQGVLSGVARGCGWQHLGAFVNLGAFYLVGIPIAAVLGFLVHFRGRGLWIGILSGATVQTILLSLITGRTNWQNQANKARERIFEERLLMGNEFLNFFVYVSLQKKKKTKKKLQWSGLPKVDD</sequence>